<proteinExistence type="predicted"/>
<evidence type="ECO:0000313" key="2">
    <source>
        <dbReference type="EMBL" id="SPC83786.1"/>
    </source>
</evidence>
<dbReference type="PANTHER" id="PTHR31099">
    <property type="entry name" value="OS06G0165300 PROTEIN"/>
    <property type="match status" value="1"/>
</dbReference>
<dbReference type="PANTHER" id="PTHR31099:SF28">
    <property type="entry name" value="F5J5.12"/>
    <property type="match status" value="1"/>
</dbReference>
<evidence type="ECO:0000256" key="1">
    <source>
        <dbReference type="SAM" id="MobiDB-lite"/>
    </source>
</evidence>
<name>A0A2N9EYH1_FAGSY</name>
<organism evidence="2">
    <name type="scientific">Fagus sylvatica</name>
    <name type="common">Beechnut</name>
    <dbReference type="NCBI Taxonomy" id="28930"/>
    <lineage>
        <taxon>Eukaryota</taxon>
        <taxon>Viridiplantae</taxon>
        <taxon>Streptophyta</taxon>
        <taxon>Embryophyta</taxon>
        <taxon>Tracheophyta</taxon>
        <taxon>Spermatophyta</taxon>
        <taxon>Magnoliopsida</taxon>
        <taxon>eudicotyledons</taxon>
        <taxon>Gunneridae</taxon>
        <taxon>Pentapetalae</taxon>
        <taxon>rosids</taxon>
        <taxon>fabids</taxon>
        <taxon>Fagales</taxon>
        <taxon>Fagaceae</taxon>
        <taxon>Fagus</taxon>
    </lineage>
</organism>
<dbReference type="EMBL" id="OIVN01000668">
    <property type="protein sequence ID" value="SPC83786.1"/>
    <property type="molecule type" value="Genomic_DNA"/>
</dbReference>
<dbReference type="AlphaFoldDB" id="A0A2N9EYH1"/>
<accession>A0A2N9EYH1</accession>
<gene>
    <name evidence="2" type="ORF">FSB_LOCUS11668</name>
</gene>
<feature type="region of interest" description="Disordered" evidence="1">
    <location>
        <begin position="1"/>
        <end position="41"/>
    </location>
</feature>
<feature type="compositionally biased region" description="Basic and acidic residues" evidence="1">
    <location>
        <begin position="12"/>
        <end position="26"/>
    </location>
</feature>
<sequence length="480" mass="54084">MASEGSSWPQVRSDELPEGLSDREDGGNSLDETPSVSSSSRGNVSKQFWVAQTYFSIMNNEGLQRIKDRYQIPDDVVLRIPDPDERACSSKYDDVAFYEADFKVGLRFPLQSFIRELLDRLHLSPCQLAPNAWRTVISCMVMWRVCSEGVDSLTVDELLYYYKPCQIAVSPSFWTLNNRQRGLKLVTGLPTSNREWKDDSFVRVHRMATAKLNKEKLKRMMEQKDAIPVNLDKKRRGDFASRSASAEAVVHPVTAPVPAPVVQAPTSSVEVVKPVGVPSSSRVVEKAPTLALDASLALRWAKSVVTKEDIDDYAKLNTDVVKRALAHSLKRGLTKTMVVANRCMQWKEGIVKLKSQLTDAQDANRTLSSTVTDLTREKSIMTDNITRMGMEASVKDEELRRTKESYMKALDQLKLLRKQAKEKYPNLDFDVFQPYENDDLVAPVEERDEGALSVDPQLTNDATNKKNINYFYSGPVFVAV</sequence>
<protein>
    <submittedName>
        <fullName evidence="2">Uncharacterized protein</fullName>
    </submittedName>
</protein>
<reference evidence="2" key="1">
    <citation type="submission" date="2018-02" db="EMBL/GenBank/DDBJ databases">
        <authorList>
            <person name="Cohen D.B."/>
            <person name="Kent A.D."/>
        </authorList>
    </citation>
    <scope>NUCLEOTIDE SEQUENCE</scope>
</reference>
<feature type="compositionally biased region" description="Polar residues" evidence="1">
    <location>
        <begin position="1"/>
        <end position="10"/>
    </location>
</feature>